<sequence length="42" mass="4227">MDSVAAGQVQLVIGAAFSLTEIVAAHQLMESNQAGGKIAVVT</sequence>
<proteinExistence type="predicted"/>
<dbReference type="Pfam" id="PF13602">
    <property type="entry name" value="ADH_zinc_N_2"/>
    <property type="match status" value="1"/>
</dbReference>
<accession>A0A7Y0FNX5</accession>
<dbReference type="EMBL" id="JABBGH010000003">
    <property type="protein sequence ID" value="NML67036.1"/>
    <property type="molecule type" value="Genomic_DNA"/>
</dbReference>
<dbReference type="Gene3D" id="3.90.180.10">
    <property type="entry name" value="Medium-chain alcohol dehydrogenases, catalytic domain"/>
    <property type="match status" value="1"/>
</dbReference>
<reference evidence="1 2" key="1">
    <citation type="submission" date="2020-04" db="EMBL/GenBank/DDBJ databases">
        <title>Hymenobacter polaris sp. nov., isolated from Arctic soil.</title>
        <authorList>
            <person name="Dahal R.H."/>
        </authorList>
    </citation>
    <scope>NUCLEOTIDE SEQUENCE [LARGE SCALE GENOMIC DNA]</scope>
    <source>
        <strain evidence="1 2">RP-2-7</strain>
    </source>
</reference>
<evidence type="ECO:0000313" key="1">
    <source>
        <dbReference type="EMBL" id="NML67036.1"/>
    </source>
</evidence>
<evidence type="ECO:0000313" key="2">
    <source>
        <dbReference type="Proteomes" id="UP000559626"/>
    </source>
</evidence>
<gene>
    <name evidence="1" type="ORF">HHL22_17655</name>
</gene>
<organism evidence="1 2">
    <name type="scientific">Hymenobacter polaris</name>
    <dbReference type="NCBI Taxonomy" id="2682546"/>
    <lineage>
        <taxon>Bacteria</taxon>
        <taxon>Pseudomonadati</taxon>
        <taxon>Bacteroidota</taxon>
        <taxon>Cytophagia</taxon>
        <taxon>Cytophagales</taxon>
        <taxon>Hymenobacteraceae</taxon>
        <taxon>Hymenobacter</taxon>
    </lineage>
</organism>
<dbReference type="RefSeq" id="WP_169533508.1">
    <property type="nucleotide sequence ID" value="NZ_JABBGH010000003.1"/>
</dbReference>
<protein>
    <submittedName>
        <fullName evidence="1">Zinc-binding dehydrogenase</fullName>
    </submittedName>
</protein>
<keyword evidence="2" id="KW-1185">Reference proteome</keyword>
<dbReference type="Proteomes" id="UP000559626">
    <property type="component" value="Unassembled WGS sequence"/>
</dbReference>
<name>A0A7Y0FNX5_9BACT</name>
<dbReference type="AlphaFoldDB" id="A0A7Y0FNX5"/>
<comment type="caution">
    <text evidence="1">The sequence shown here is derived from an EMBL/GenBank/DDBJ whole genome shotgun (WGS) entry which is preliminary data.</text>
</comment>